<organism evidence="2 3">
    <name type="scientific">Gigaspora margarita</name>
    <dbReference type="NCBI Taxonomy" id="4874"/>
    <lineage>
        <taxon>Eukaryota</taxon>
        <taxon>Fungi</taxon>
        <taxon>Fungi incertae sedis</taxon>
        <taxon>Mucoromycota</taxon>
        <taxon>Glomeromycotina</taxon>
        <taxon>Glomeromycetes</taxon>
        <taxon>Diversisporales</taxon>
        <taxon>Gigasporaceae</taxon>
        <taxon>Gigaspora</taxon>
    </lineage>
</organism>
<protein>
    <submittedName>
        <fullName evidence="2">14147_t:CDS:1</fullName>
    </submittedName>
</protein>
<gene>
    <name evidence="2" type="ORF">GMARGA_LOCUS23125</name>
</gene>
<keyword evidence="3" id="KW-1185">Reference proteome</keyword>
<evidence type="ECO:0000313" key="3">
    <source>
        <dbReference type="Proteomes" id="UP000789901"/>
    </source>
</evidence>
<feature type="region of interest" description="Disordered" evidence="1">
    <location>
        <begin position="1"/>
        <end position="23"/>
    </location>
</feature>
<feature type="non-terminal residue" evidence="2">
    <location>
        <position position="207"/>
    </location>
</feature>
<dbReference type="EMBL" id="CAJVQB010023112">
    <property type="protein sequence ID" value="CAG8801120.1"/>
    <property type="molecule type" value="Genomic_DNA"/>
</dbReference>
<comment type="caution">
    <text evidence="2">The sequence shown here is derived from an EMBL/GenBank/DDBJ whole genome shotgun (WGS) entry which is preliminary data.</text>
</comment>
<dbReference type="Proteomes" id="UP000789901">
    <property type="component" value="Unassembled WGS sequence"/>
</dbReference>
<proteinExistence type="predicted"/>
<sequence>MVGKCPGCGWSPKTGKTRDLNKHMDLTRSRPCRALLQLTQAQNASQTENVIPAPAPVENPAPIPEGDLISFDKNLLMHQPAQLSIPVVDLLTSDIPEADSEAGPEIKNNKKIRSESVPKTDKEWFDLMESNISEPSNPEPQAYYFLDLDIEVPWPVPFPDDKKHRAIWQKGIQYAKDMFKVDRAEYAFSTWFIDTEKLKLEAGMTEG</sequence>
<evidence type="ECO:0000256" key="1">
    <source>
        <dbReference type="SAM" id="MobiDB-lite"/>
    </source>
</evidence>
<name>A0ABN7VVG7_GIGMA</name>
<evidence type="ECO:0000313" key="2">
    <source>
        <dbReference type="EMBL" id="CAG8801120.1"/>
    </source>
</evidence>
<accession>A0ABN7VVG7</accession>
<reference evidence="2 3" key="1">
    <citation type="submission" date="2021-06" db="EMBL/GenBank/DDBJ databases">
        <authorList>
            <person name="Kallberg Y."/>
            <person name="Tangrot J."/>
            <person name="Rosling A."/>
        </authorList>
    </citation>
    <scope>NUCLEOTIDE SEQUENCE [LARGE SCALE GENOMIC DNA]</scope>
    <source>
        <strain evidence="2 3">120-4 pot B 10/14</strain>
    </source>
</reference>